<protein>
    <submittedName>
        <fullName evidence="6">PucR family transcriptional regulator ligand-binding domain-containing protein</fullName>
    </submittedName>
</protein>
<dbReference type="EMBL" id="CP090958">
    <property type="protein sequence ID" value="WGW12394.1"/>
    <property type="molecule type" value="Genomic_DNA"/>
</dbReference>
<evidence type="ECO:0000313" key="7">
    <source>
        <dbReference type="Proteomes" id="UP001209083"/>
    </source>
</evidence>
<evidence type="ECO:0000259" key="5">
    <source>
        <dbReference type="Pfam" id="PF17853"/>
    </source>
</evidence>
<dbReference type="PANTHER" id="PTHR33744:SF1">
    <property type="entry name" value="DNA-BINDING TRANSCRIPTIONAL ACTIVATOR ADER"/>
    <property type="match status" value="1"/>
</dbReference>
<dbReference type="InterPro" id="IPR012914">
    <property type="entry name" value="PucR_dom"/>
</dbReference>
<evidence type="ECO:0000313" key="6">
    <source>
        <dbReference type="EMBL" id="WGW12394.1"/>
    </source>
</evidence>
<gene>
    <name evidence="6" type="ORF">LWF01_01085</name>
</gene>
<dbReference type="Pfam" id="PF17853">
    <property type="entry name" value="GGDEF_2"/>
    <property type="match status" value="1"/>
</dbReference>
<accession>A0ABY8QTP6</accession>
<keyword evidence="7" id="KW-1185">Reference proteome</keyword>
<feature type="compositionally biased region" description="Basic and acidic residues" evidence="2">
    <location>
        <begin position="252"/>
        <end position="262"/>
    </location>
</feature>
<feature type="domain" description="PucR C-terminal helix-turn-helix" evidence="4">
    <location>
        <begin position="561"/>
        <end position="619"/>
    </location>
</feature>
<dbReference type="Gene3D" id="1.10.10.2840">
    <property type="entry name" value="PucR C-terminal helix-turn-helix domain"/>
    <property type="match status" value="1"/>
</dbReference>
<comment type="similarity">
    <text evidence="1">Belongs to the CdaR family.</text>
</comment>
<feature type="region of interest" description="Disordered" evidence="2">
    <location>
        <begin position="239"/>
        <end position="283"/>
    </location>
</feature>
<dbReference type="PANTHER" id="PTHR33744">
    <property type="entry name" value="CARBOHYDRATE DIACID REGULATOR"/>
    <property type="match status" value="1"/>
</dbReference>
<evidence type="ECO:0000256" key="1">
    <source>
        <dbReference type="ARBA" id="ARBA00006754"/>
    </source>
</evidence>
<dbReference type="InterPro" id="IPR025736">
    <property type="entry name" value="PucR_C-HTH_dom"/>
</dbReference>
<feature type="domain" description="CdaR GGDEF-like" evidence="5">
    <location>
        <begin position="379"/>
        <end position="509"/>
    </location>
</feature>
<evidence type="ECO:0000256" key="2">
    <source>
        <dbReference type="SAM" id="MobiDB-lite"/>
    </source>
</evidence>
<name>A0ABY8QTP6_9MICO</name>
<evidence type="ECO:0000259" key="4">
    <source>
        <dbReference type="Pfam" id="PF13556"/>
    </source>
</evidence>
<feature type="domain" description="Purine catabolism PurC-like" evidence="3">
    <location>
        <begin position="28"/>
        <end position="140"/>
    </location>
</feature>
<dbReference type="InterPro" id="IPR041522">
    <property type="entry name" value="CdaR_GGDEF"/>
</dbReference>
<dbReference type="InterPro" id="IPR051448">
    <property type="entry name" value="CdaR-like_regulators"/>
</dbReference>
<organism evidence="6 7">
    <name type="scientific">Saxibacter everestensis</name>
    <dbReference type="NCBI Taxonomy" id="2909229"/>
    <lineage>
        <taxon>Bacteria</taxon>
        <taxon>Bacillati</taxon>
        <taxon>Actinomycetota</taxon>
        <taxon>Actinomycetes</taxon>
        <taxon>Micrococcales</taxon>
        <taxon>Brevibacteriaceae</taxon>
        <taxon>Saxibacter</taxon>
    </lineage>
</organism>
<dbReference type="InterPro" id="IPR042070">
    <property type="entry name" value="PucR_C-HTH_sf"/>
</dbReference>
<dbReference type="Pfam" id="PF07905">
    <property type="entry name" value="PucR"/>
    <property type="match status" value="1"/>
</dbReference>
<evidence type="ECO:0000259" key="3">
    <source>
        <dbReference type="Pfam" id="PF07905"/>
    </source>
</evidence>
<reference evidence="6 7" key="1">
    <citation type="submission" date="2023-05" db="EMBL/GenBank/DDBJ databases">
        <title>Lithophilousrod everest ZFBP1038 complete genpme.</title>
        <authorList>
            <person name="Tian M."/>
        </authorList>
    </citation>
    <scope>NUCLEOTIDE SEQUENCE [LARGE SCALE GENOMIC DNA]</scope>
    <source>
        <strain evidence="6 7">ZFBP1038</strain>
    </source>
</reference>
<feature type="compositionally biased region" description="Low complexity" evidence="2">
    <location>
        <begin position="271"/>
        <end position="283"/>
    </location>
</feature>
<dbReference type="Pfam" id="PF13556">
    <property type="entry name" value="HTH_30"/>
    <property type="match status" value="1"/>
</dbReference>
<dbReference type="RefSeq" id="WP_349639193.1">
    <property type="nucleotide sequence ID" value="NZ_CP090958.1"/>
</dbReference>
<sequence length="627" mass="66969">MDSSAAFDQDFAPGAKALLPDDMSVAGLLATEALSGSEILAGKSGAGREVSRFNVMEVPDIERWVRPNELLLTAGYAIRKNPKRLTSLIAALHEKDAAAIGIKLGRYIEEVPQESLDMADTLGFPIIAIPADVSFDDVLTKGSIDLANRHVRVMNYAEKLQRRLVDIVLAGGELQAVSNAIAHAMNTGVMMTTPDGRQITIAGTEEQIAAIRDSSALDGTGRLRTDALEGALGVHPLPVVRPAAHGTSRSTTEVKRQTRRDAGTVSAARDSSGAMSASAESGSAESAGATSAGAESAGAASACVDSVAVAPVLAGHVDHGRVAAFAFDRTLGQEDLYALDRASSVCALVITRDRAVAAVEEKYRADYVRDLLLGRAGPGPQAVTHARSFGWDLDRELTVVVIEPDPVDQVDEQTTVRRPLVERQAQAFAGALRHRDEGAAVAALTTETVIIMGAAHREQTTQKVVDLVGVVRGDGGGGRRPFSVGISRSCESTESIPMAYSQARTALRVGRQISGGAAVTHFDELGVYRLLSLVEDEAELESFARETLRELAEDTPEATDLRRTLELLLATNINVAETARTLHFHYNTLRYRISKLERMLGPFTSQPTLRLDLSLALKILSMRGINR</sequence>
<proteinExistence type="inferred from homology"/>
<dbReference type="Proteomes" id="UP001209083">
    <property type="component" value="Chromosome"/>
</dbReference>